<dbReference type="AlphaFoldDB" id="A0A1M6JJF4"/>
<sequence length="102" mass="12455">MVKQIIWSRRAQTDRKEIFEYWNKRNKSNLYSKKLNELFKEAVRLISEYPEIGKPTDDKNARIKIVRDYLIIYEVDENQRLLILTIWNSSQNPKTLEKILRR</sequence>
<organism evidence="2 3">
    <name type="scientific">Aequorivita viscosa</name>
    <dbReference type="NCBI Taxonomy" id="797419"/>
    <lineage>
        <taxon>Bacteria</taxon>
        <taxon>Pseudomonadati</taxon>
        <taxon>Bacteroidota</taxon>
        <taxon>Flavobacteriia</taxon>
        <taxon>Flavobacteriales</taxon>
        <taxon>Flavobacteriaceae</taxon>
        <taxon>Aequorivita</taxon>
    </lineage>
</organism>
<dbReference type="InterPro" id="IPR007712">
    <property type="entry name" value="RelE/ParE_toxin"/>
</dbReference>
<reference evidence="3" key="1">
    <citation type="submission" date="2016-11" db="EMBL/GenBank/DDBJ databases">
        <authorList>
            <person name="Varghese N."/>
            <person name="Submissions S."/>
        </authorList>
    </citation>
    <scope>NUCLEOTIDE SEQUENCE [LARGE SCALE GENOMIC DNA]</scope>
    <source>
        <strain evidence="3">DSM 26349</strain>
    </source>
</reference>
<keyword evidence="3" id="KW-1185">Reference proteome</keyword>
<dbReference type="NCBIfam" id="TIGR02385">
    <property type="entry name" value="RelE_StbE"/>
    <property type="match status" value="1"/>
</dbReference>
<accession>A0A1M6JJF4</accession>
<dbReference type="InterPro" id="IPR035093">
    <property type="entry name" value="RelE/ParE_toxin_dom_sf"/>
</dbReference>
<dbReference type="Pfam" id="PF05016">
    <property type="entry name" value="ParE_toxin"/>
    <property type="match status" value="1"/>
</dbReference>
<dbReference type="Gene3D" id="3.30.2310.20">
    <property type="entry name" value="RelE-like"/>
    <property type="match status" value="1"/>
</dbReference>
<dbReference type="STRING" id="797419.SAMN05216556_11772"/>
<name>A0A1M6JJF4_9FLAO</name>
<gene>
    <name evidence="2" type="ORF">SAMN04487908_11772</name>
</gene>
<evidence type="ECO:0000313" key="3">
    <source>
        <dbReference type="Proteomes" id="UP000184172"/>
    </source>
</evidence>
<keyword evidence="1" id="KW-1277">Toxin-antitoxin system</keyword>
<protein>
    <submittedName>
        <fullName evidence="2">ParE toxin of type II toxin-antitoxin system, parDE</fullName>
    </submittedName>
</protein>
<dbReference type="RefSeq" id="WP_073219288.1">
    <property type="nucleotide sequence ID" value="NZ_FNNS01000017.1"/>
</dbReference>
<dbReference type="Proteomes" id="UP000184172">
    <property type="component" value="Unassembled WGS sequence"/>
</dbReference>
<dbReference type="EMBL" id="FQYV01000017">
    <property type="protein sequence ID" value="SHJ46847.1"/>
    <property type="molecule type" value="Genomic_DNA"/>
</dbReference>
<evidence type="ECO:0000313" key="2">
    <source>
        <dbReference type="EMBL" id="SHJ46847.1"/>
    </source>
</evidence>
<proteinExistence type="predicted"/>
<evidence type="ECO:0000256" key="1">
    <source>
        <dbReference type="ARBA" id="ARBA00022649"/>
    </source>
</evidence>
<dbReference type="OrthoDB" id="1098070at2"/>